<feature type="transmembrane region" description="Helical" evidence="1">
    <location>
        <begin position="99"/>
        <end position="120"/>
    </location>
</feature>
<keyword evidence="1" id="KW-0812">Transmembrane</keyword>
<accession>A0ABU8KCY9</accession>
<feature type="transmembrane region" description="Helical" evidence="1">
    <location>
        <begin position="69"/>
        <end position="87"/>
    </location>
</feature>
<sequence>MSLTGQASDDGNRLLVLAGGLVGAAGVALSATAAHGGGAFTGTAANFLLMHAPAFLAIGLAGGNCCLRIASLVLLAGLLLFCGDLLARDFLGSRLFPMSAPIGGTLLIAGWVAIAVSALWRPRP</sequence>
<gene>
    <name evidence="2" type="ORF">O7A05_14730</name>
</gene>
<dbReference type="InterPro" id="IPR006696">
    <property type="entry name" value="DUF423"/>
</dbReference>
<reference evidence="2 3" key="1">
    <citation type="submission" date="2022-12" db="EMBL/GenBank/DDBJ databases">
        <authorList>
            <person name="Muema E."/>
        </authorList>
    </citation>
    <scope>NUCLEOTIDE SEQUENCE [LARGE SCALE GENOMIC DNA]</scope>
    <source>
        <strain evidence="3">1330</strain>
    </source>
</reference>
<keyword evidence="3" id="KW-1185">Reference proteome</keyword>
<evidence type="ECO:0000313" key="2">
    <source>
        <dbReference type="EMBL" id="MEI9403412.1"/>
    </source>
</evidence>
<evidence type="ECO:0000313" key="3">
    <source>
        <dbReference type="Proteomes" id="UP001366503"/>
    </source>
</evidence>
<keyword evidence="1" id="KW-1133">Transmembrane helix</keyword>
<evidence type="ECO:0000256" key="1">
    <source>
        <dbReference type="SAM" id="Phobius"/>
    </source>
</evidence>
<dbReference type="Proteomes" id="UP001366503">
    <property type="component" value="Unassembled WGS sequence"/>
</dbReference>
<organism evidence="2 3">
    <name type="scientific">Mesorhizobium argentiipisi</name>
    <dbReference type="NCBI Taxonomy" id="3015175"/>
    <lineage>
        <taxon>Bacteria</taxon>
        <taxon>Pseudomonadati</taxon>
        <taxon>Pseudomonadota</taxon>
        <taxon>Alphaproteobacteria</taxon>
        <taxon>Hyphomicrobiales</taxon>
        <taxon>Phyllobacteriaceae</taxon>
        <taxon>Mesorhizobium</taxon>
    </lineage>
</organism>
<name>A0ABU8KCY9_9HYPH</name>
<dbReference type="EMBL" id="JAPYKO010000009">
    <property type="protein sequence ID" value="MEI9403412.1"/>
    <property type="molecule type" value="Genomic_DNA"/>
</dbReference>
<dbReference type="Pfam" id="PF04241">
    <property type="entry name" value="DUF423"/>
    <property type="match status" value="1"/>
</dbReference>
<feature type="transmembrane region" description="Helical" evidence="1">
    <location>
        <begin position="40"/>
        <end position="62"/>
    </location>
</feature>
<protein>
    <submittedName>
        <fullName evidence="2">DUF423 domain-containing protein</fullName>
    </submittedName>
</protein>
<comment type="caution">
    <text evidence="2">The sequence shown here is derived from an EMBL/GenBank/DDBJ whole genome shotgun (WGS) entry which is preliminary data.</text>
</comment>
<proteinExistence type="predicted"/>
<keyword evidence="1" id="KW-0472">Membrane</keyword>
<dbReference type="RefSeq" id="WP_337093800.1">
    <property type="nucleotide sequence ID" value="NZ_JAPYKO010000009.1"/>
</dbReference>